<evidence type="ECO:0000256" key="1">
    <source>
        <dbReference type="SAM" id="Phobius"/>
    </source>
</evidence>
<dbReference type="AlphaFoldDB" id="A0A2D6M0C8"/>
<comment type="caution">
    <text evidence="2">The sequence shown here is derived from an EMBL/GenBank/DDBJ whole genome shotgun (WGS) entry which is preliminary data.</text>
</comment>
<reference evidence="3" key="1">
    <citation type="submission" date="2017-09" db="EMBL/GenBank/DDBJ databases">
        <title>The Reconstruction of 2,631 Draft Metagenome-Assembled Genomes from the Global Oceans.</title>
        <authorList>
            <person name="Tully B.J."/>
            <person name="Graham E.D."/>
            <person name="Heidelberg J.F."/>
        </authorList>
    </citation>
    <scope>NUCLEOTIDE SEQUENCE [LARGE SCALE GENOMIC DNA]</scope>
</reference>
<feature type="transmembrane region" description="Helical" evidence="1">
    <location>
        <begin position="46"/>
        <end position="63"/>
    </location>
</feature>
<proteinExistence type="predicted"/>
<dbReference type="EMBL" id="NZBU01000004">
    <property type="protein sequence ID" value="MAG21877.1"/>
    <property type="molecule type" value="Genomic_DNA"/>
</dbReference>
<dbReference type="Proteomes" id="UP000226592">
    <property type="component" value="Unassembled WGS sequence"/>
</dbReference>
<keyword evidence="1" id="KW-0472">Membrane</keyword>
<keyword evidence="1" id="KW-1133">Transmembrane helix</keyword>
<feature type="transmembrane region" description="Helical" evidence="1">
    <location>
        <begin position="16"/>
        <end position="39"/>
    </location>
</feature>
<keyword evidence="1" id="KW-0812">Transmembrane</keyword>
<name>A0A2D6M0C8_9ARCH</name>
<sequence length="121" mass="14151">MFFDFVNAVINLDFGWFVWLVSANIFWLFAFIALCFFFWDGKTNKTIAGLFLLSVVAWTWIDFELMSGWILFVGGFLSVYYITKVAILTFAENTPSLQNKLIIVSEIRFLALLLIYNLFMR</sequence>
<feature type="transmembrane region" description="Helical" evidence="1">
    <location>
        <begin position="69"/>
        <end position="89"/>
    </location>
</feature>
<gene>
    <name evidence="2" type="ORF">CL943_01045</name>
</gene>
<evidence type="ECO:0000313" key="2">
    <source>
        <dbReference type="EMBL" id="MAG21877.1"/>
    </source>
</evidence>
<protein>
    <submittedName>
        <fullName evidence="2">Uncharacterized protein</fullName>
    </submittedName>
</protein>
<evidence type="ECO:0000313" key="3">
    <source>
        <dbReference type="Proteomes" id="UP000226592"/>
    </source>
</evidence>
<organism evidence="2 3">
    <name type="scientific">Candidatus Iainarchaeum sp</name>
    <dbReference type="NCBI Taxonomy" id="3101447"/>
    <lineage>
        <taxon>Archaea</taxon>
        <taxon>Candidatus Iainarchaeota</taxon>
        <taxon>Candidatus Iainarchaeia</taxon>
        <taxon>Candidatus Iainarchaeales</taxon>
        <taxon>Candidatus Iainarchaeaceae</taxon>
        <taxon>Candidatus Iainarchaeum</taxon>
    </lineage>
</organism>
<accession>A0A2D6M0C8</accession>
<feature type="transmembrane region" description="Helical" evidence="1">
    <location>
        <begin position="101"/>
        <end position="119"/>
    </location>
</feature>